<dbReference type="Proteomes" id="UP000244855">
    <property type="component" value="Unassembled WGS sequence"/>
</dbReference>
<proteinExistence type="predicted"/>
<gene>
    <name evidence="1" type="ORF">DM02DRAFT_327179</name>
</gene>
<sequence>MQEYQLALLAADVAAGHNVLLVTEEKSRLPALLRELSRPGKLVHLSPMFRGKRFFTVNEGAEEWLDSHVQFDRIIFSATLDEPTDCSMQELLREWLNYQRLAPGAQVTVLMFPCEAEKVSESLAEVATKYDEIAARINYQLKQINGLDWNRNSQPLQGQEIVTLLQRRVTSLQERLGVSRQQNSSLLQWQGAAQHICETLRGINRAVRPKDIIYGTFAAVEAGPQ</sequence>
<evidence type="ECO:0000313" key="2">
    <source>
        <dbReference type="Proteomes" id="UP000244855"/>
    </source>
</evidence>
<keyword evidence="2" id="KW-1185">Reference proteome</keyword>
<reference evidence="1 2" key="1">
    <citation type="journal article" date="2018" name="Sci. Rep.">
        <title>Comparative genomics provides insights into the lifestyle and reveals functional heterogeneity of dark septate endophytic fungi.</title>
        <authorList>
            <person name="Knapp D.G."/>
            <person name="Nemeth J.B."/>
            <person name="Barry K."/>
            <person name="Hainaut M."/>
            <person name="Henrissat B."/>
            <person name="Johnson J."/>
            <person name="Kuo A."/>
            <person name="Lim J.H.P."/>
            <person name="Lipzen A."/>
            <person name="Nolan M."/>
            <person name="Ohm R.A."/>
            <person name="Tamas L."/>
            <person name="Grigoriev I.V."/>
            <person name="Spatafora J.W."/>
            <person name="Nagy L.G."/>
            <person name="Kovacs G.M."/>
        </authorList>
    </citation>
    <scope>NUCLEOTIDE SEQUENCE [LARGE SCALE GENOMIC DNA]</scope>
    <source>
        <strain evidence="1 2">DSE2036</strain>
    </source>
</reference>
<dbReference type="AlphaFoldDB" id="A0A2V1EA92"/>
<name>A0A2V1EA92_9PLEO</name>
<evidence type="ECO:0000313" key="1">
    <source>
        <dbReference type="EMBL" id="PVI07457.1"/>
    </source>
</evidence>
<organism evidence="1 2">
    <name type="scientific">Periconia macrospinosa</name>
    <dbReference type="NCBI Taxonomy" id="97972"/>
    <lineage>
        <taxon>Eukaryota</taxon>
        <taxon>Fungi</taxon>
        <taxon>Dikarya</taxon>
        <taxon>Ascomycota</taxon>
        <taxon>Pezizomycotina</taxon>
        <taxon>Dothideomycetes</taxon>
        <taxon>Pleosporomycetidae</taxon>
        <taxon>Pleosporales</taxon>
        <taxon>Massarineae</taxon>
        <taxon>Periconiaceae</taxon>
        <taxon>Periconia</taxon>
    </lineage>
</organism>
<protein>
    <submittedName>
        <fullName evidence="1">Uncharacterized protein</fullName>
    </submittedName>
</protein>
<accession>A0A2V1EA92</accession>
<dbReference type="EMBL" id="KZ805304">
    <property type="protein sequence ID" value="PVI07457.1"/>
    <property type="molecule type" value="Genomic_DNA"/>
</dbReference>